<organism evidence="1 2">
    <name type="scientific">Microcystis aeruginosa Ma_QC_Ch_20071001_S25D</name>
    <dbReference type="NCBI Taxonomy" id="2486250"/>
    <lineage>
        <taxon>Bacteria</taxon>
        <taxon>Bacillati</taxon>
        <taxon>Cyanobacteriota</taxon>
        <taxon>Cyanophyceae</taxon>
        <taxon>Oscillatoriophycideae</taxon>
        <taxon>Chroococcales</taxon>
        <taxon>Microcystaceae</taxon>
        <taxon>Microcystis</taxon>
    </lineage>
</organism>
<evidence type="ECO:0000313" key="2">
    <source>
        <dbReference type="Proteomes" id="UP000316958"/>
    </source>
</evidence>
<protein>
    <submittedName>
        <fullName evidence="1">Uncharacterized protein</fullName>
    </submittedName>
</protein>
<dbReference type="AlphaFoldDB" id="A0A552G3I7"/>
<proteinExistence type="predicted"/>
<reference evidence="1 2" key="1">
    <citation type="submission" date="2019-01" db="EMBL/GenBank/DDBJ databases">
        <title>Coherence of Microcystis species and biogeography revealed through population genomics.</title>
        <authorList>
            <person name="Perez-Carrascal O.M."/>
            <person name="Terrat Y."/>
            <person name="Giani A."/>
            <person name="Fortin N."/>
            <person name="Tromas N."/>
            <person name="Shapiro B.J."/>
        </authorList>
    </citation>
    <scope>NUCLEOTIDE SEQUENCE [LARGE SCALE GENOMIC DNA]</scope>
    <source>
        <strain evidence="1">Ma_QC_Ch_20071001_S25D</strain>
    </source>
</reference>
<evidence type="ECO:0000313" key="1">
    <source>
        <dbReference type="EMBL" id="TRU53569.1"/>
    </source>
</evidence>
<dbReference type="Proteomes" id="UP000316958">
    <property type="component" value="Unassembled WGS sequence"/>
</dbReference>
<dbReference type="EMBL" id="SFBE01000061">
    <property type="protein sequence ID" value="TRU53569.1"/>
    <property type="molecule type" value="Genomic_DNA"/>
</dbReference>
<gene>
    <name evidence="1" type="ORF">EWV57_03470</name>
</gene>
<sequence>MAISREWAFLKSFLRKTYNREVNEYFRDVDPDLIPENVSGRQSVKRSCLIMPDDSQNMALMKQVNFYFNIHKAHLKPDVYGTPVDSFQEEVSFRPIIQLFFKQDDEAVPDGYQPIRGQIGFRLMNETSQSITKSELTTIANKIKLEFASGSGLIWSRGKIKRVCKDSENGLNLNILCLNENEGTSIIQKIYDILGKPYDEDKCTTVNPERNSLNVPGNQTILGKVVKKKRWRPTANVRFTHAIALIHGLSKGVVLVDRTGRFLDVLSESE</sequence>
<accession>A0A552G3I7</accession>
<name>A0A552G3I7_MICAE</name>
<comment type="caution">
    <text evidence="1">The sequence shown here is derived from an EMBL/GenBank/DDBJ whole genome shotgun (WGS) entry which is preliminary data.</text>
</comment>